<dbReference type="Proteomes" id="UP000003891">
    <property type="component" value="Unassembled WGS sequence"/>
</dbReference>
<dbReference type="EMBL" id="AGIP01000009">
    <property type="protein sequence ID" value="EHB62723.1"/>
    <property type="molecule type" value="Genomic_DNA"/>
</dbReference>
<dbReference type="Pfam" id="PF18616">
    <property type="entry name" value="CdiI_3"/>
    <property type="match status" value="1"/>
</dbReference>
<proteinExistence type="predicted"/>
<reference evidence="1 2" key="1">
    <citation type="submission" date="2011-09" db="EMBL/GenBank/DDBJ databases">
        <title>The draft genome of Paenibacillus lactis 154.</title>
        <authorList>
            <consortium name="US DOE Joint Genome Institute (JGI-PGF)"/>
            <person name="Lucas S."/>
            <person name="Han J."/>
            <person name="Lapidus A."/>
            <person name="Cheng J.-F."/>
            <person name="Goodwin L."/>
            <person name="Pitluck S."/>
            <person name="Peters L."/>
            <person name="Land M.L."/>
            <person name="Hauser L."/>
            <person name="Siebers A."/>
            <person name="Thelen M."/>
            <person name="Hugenholtz P."/>
            <person name="Allgaier M."/>
            <person name="Woyke T.J."/>
        </authorList>
    </citation>
    <scope>NUCLEOTIDE SEQUENCE [LARGE SCALE GENOMIC DNA]</scope>
    <source>
        <strain evidence="1 2">154</strain>
    </source>
</reference>
<dbReference type="STRING" id="743719.PaelaDRAFT_3966"/>
<gene>
    <name evidence="1" type="ORF">PaelaDRAFT_3966</name>
</gene>
<evidence type="ECO:0000313" key="2">
    <source>
        <dbReference type="Proteomes" id="UP000003891"/>
    </source>
</evidence>
<sequence>MLPAGECFHQNNDWGYVNMYDRKKKLKEFLSDDEYEVIVQNATNFSDMPLPVWHLEIAKKSLSELSNFDLIRCIRQDVFTNLATYEIIERIDENNTPFYADIDSLELMEKLSSVSEEILSTHKDKLNRMIENIKKKNLIDLADVWMFDEQKETYQGYVETIERKIH</sequence>
<dbReference type="AlphaFoldDB" id="G4HJ05"/>
<organism evidence="1 2">
    <name type="scientific">Paenibacillus lactis 154</name>
    <dbReference type="NCBI Taxonomy" id="743719"/>
    <lineage>
        <taxon>Bacteria</taxon>
        <taxon>Bacillati</taxon>
        <taxon>Bacillota</taxon>
        <taxon>Bacilli</taxon>
        <taxon>Bacillales</taxon>
        <taxon>Paenibacillaceae</taxon>
        <taxon>Paenibacillus</taxon>
    </lineage>
</organism>
<name>G4HJ05_9BACL</name>
<dbReference type="InterPro" id="IPR040547">
    <property type="entry name" value="CdiI"/>
</dbReference>
<dbReference type="eggNOG" id="ENOG50305VF">
    <property type="taxonomic scope" value="Bacteria"/>
</dbReference>
<accession>G4HJ05</accession>
<dbReference type="PATRIC" id="fig|743719.3.peg.4015"/>
<evidence type="ECO:0000313" key="1">
    <source>
        <dbReference type="EMBL" id="EHB62723.1"/>
    </source>
</evidence>
<protein>
    <submittedName>
        <fullName evidence="1">Uncharacterized protein</fullName>
    </submittedName>
</protein>